<proteinExistence type="predicted"/>
<evidence type="ECO:0000256" key="1">
    <source>
        <dbReference type="SAM" id="Phobius"/>
    </source>
</evidence>
<reference evidence="2 3" key="1">
    <citation type="submission" date="2021-04" db="EMBL/GenBank/DDBJ databases">
        <title>Complete genome sequence of Stygiolobus sp. KN-1.</title>
        <authorList>
            <person name="Nakamura K."/>
            <person name="Sakai H."/>
            <person name="Kurosawa N."/>
        </authorList>
    </citation>
    <scope>NUCLEOTIDE SEQUENCE [LARGE SCALE GENOMIC DNA]</scope>
    <source>
        <strain evidence="2 3">KN-1</strain>
    </source>
</reference>
<gene>
    <name evidence="2" type="ORF">KN1_15080</name>
</gene>
<dbReference type="GeneID" id="66163225"/>
<organism evidence="2 3">
    <name type="scientific">Stygiolobus caldivivus</name>
    <dbReference type="NCBI Taxonomy" id="2824673"/>
    <lineage>
        <taxon>Archaea</taxon>
        <taxon>Thermoproteota</taxon>
        <taxon>Thermoprotei</taxon>
        <taxon>Sulfolobales</taxon>
        <taxon>Sulfolobaceae</taxon>
        <taxon>Stygiolobus</taxon>
    </lineage>
</organism>
<name>A0A8D5U643_9CREN</name>
<evidence type="ECO:0000313" key="3">
    <source>
        <dbReference type="Proteomes" id="UP000825123"/>
    </source>
</evidence>
<dbReference type="EMBL" id="AP024597">
    <property type="protein sequence ID" value="BCU70211.1"/>
    <property type="molecule type" value="Genomic_DNA"/>
</dbReference>
<accession>A0A8D5U643</accession>
<evidence type="ECO:0000313" key="2">
    <source>
        <dbReference type="EMBL" id="BCU70211.1"/>
    </source>
</evidence>
<dbReference type="AlphaFoldDB" id="A0A8D5U643"/>
<dbReference type="RefSeq" id="WP_221286684.1">
    <property type="nucleotide sequence ID" value="NZ_AP024597.1"/>
</dbReference>
<feature type="transmembrane region" description="Helical" evidence="1">
    <location>
        <begin position="145"/>
        <end position="168"/>
    </location>
</feature>
<keyword evidence="3" id="KW-1185">Reference proteome</keyword>
<keyword evidence="1" id="KW-0812">Transmembrane</keyword>
<feature type="transmembrane region" description="Helical" evidence="1">
    <location>
        <begin position="119"/>
        <end position="139"/>
    </location>
</feature>
<keyword evidence="1" id="KW-0472">Membrane</keyword>
<dbReference type="Proteomes" id="UP000825123">
    <property type="component" value="Chromosome"/>
</dbReference>
<protein>
    <submittedName>
        <fullName evidence="2">Uncharacterized protein</fullName>
    </submittedName>
</protein>
<dbReference type="KEGG" id="csty:KN1_15080"/>
<keyword evidence="1" id="KW-1133">Transmembrane helix</keyword>
<sequence>MNIMELLAFTVALVSALNGLFQYIVLNSKIKNLEKEWPRIKSLSSLLSFKKFLDVVSAEEAQDLLEELMVGLRTQPTLDLMSSFVEERLTNLKGNLKALLDTLNIVDVVNTFYSKVKHYYSNGIILNIIALTSLVLVLVQQLSLLFLGLSLGFEIDSILFLFYTIYYIEKIEKVKNTLKKYVNS</sequence>
<feature type="transmembrane region" description="Helical" evidence="1">
    <location>
        <begin position="6"/>
        <end position="26"/>
    </location>
</feature>